<dbReference type="AlphaFoldDB" id="A0A8J7RKW0"/>
<dbReference type="SUPFAM" id="SSF46785">
    <property type="entry name" value="Winged helix' DNA-binding domain"/>
    <property type="match status" value="1"/>
</dbReference>
<name>A0A8J7RKW0_9HYPH</name>
<keyword evidence="2" id="KW-0678">Repressor</keyword>
<evidence type="ECO:0000313" key="10">
    <source>
        <dbReference type="Proteomes" id="UP000666240"/>
    </source>
</evidence>
<keyword evidence="7" id="KW-0479">Metal-binding</keyword>
<keyword evidence="8" id="KW-0408">Iron</keyword>
<feature type="binding site" evidence="7">
    <location>
        <position position="102"/>
    </location>
    <ligand>
        <name>Zn(2+)</name>
        <dbReference type="ChEBI" id="CHEBI:29105"/>
    </ligand>
</feature>
<evidence type="ECO:0000313" key="9">
    <source>
        <dbReference type="EMBL" id="MBP0437574.1"/>
    </source>
</evidence>
<dbReference type="Proteomes" id="UP000666240">
    <property type="component" value="Unassembled WGS sequence"/>
</dbReference>
<evidence type="ECO:0000256" key="7">
    <source>
        <dbReference type="PIRSR" id="PIRSR602481-1"/>
    </source>
</evidence>
<organism evidence="9 10">
    <name type="scientific">Tianweitania sediminis</name>
    <dbReference type="NCBI Taxonomy" id="1502156"/>
    <lineage>
        <taxon>Bacteria</taxon>
        <taxon>Pseudomonadati</taxon>
        <taxon>Pseudomonadota</taxon>
        <taxon>Alphaproteobacteria</taxon>
        <taxon>Hyphomicrobiales</taxon>
        <taxon>Phyllobacteriaceae</taxon>
        <taxon>Tianweitania</taxon>
    </lineage>
</organism>
<dbReference type="InterPro" id="IPR036390">
    <property type="entry name" value="WH_DNA-bd_sf"/>
</dbReference>
<evidence type="ECO:0000256" key="2">
    <source>
        <dbReference type="ARBA" id="ARBA00022491"/>
    </source>
</evidence>
<dbReference type="GO" id="GO:0045892">
    <property type="term" value="P:negative regulation of DNA-templated transcription"/>
    <property type="evidence" value="ECO:0007669"/>
    <property type="project" value="TreeGrafter"/>
</dbReference>
<keyword evidence="5" id="KW-0238">DNA-binding</keyword>
<protein>
    <submittedName>
        <fullName evidence="9">Transcriptional repressor</fullName>
    </submittedName>
</protein>
<keyword evidence="10" id="KW-1185">Reference proteome</keyword>
<dbReference type="RefSeq" id="WP_209333570.1">
    <property type="nucleotide sequence ID" value="NZ_JAGIYY010000001.1"/>
</dbReference>
<dbReference type="Gene3D" id="3.30.1490.190">
    <property type="match status" value="1"/>
</dbReference>
<dbReference type="Gene3D" id="1.10.10.10">
    <property type="entry name" value="Winged helix-like DNA-binding domain superfamily/Winged helix DNA-binding domain"/>
    <property type="match status" value="1"/>
</dbReference>
<comment type="similarity">
    <text evidence="1">Belongs to the Fur family.</text>
</comment>
<comment type="cofactor">
    <cofactor evidence="8">
        <name>Mn(2+)</name>
        <dbReference type="ChEBI" id="CHEBI:29035"/>
    </cofactor>
    <cofactor evidence="8">
        <name>Fe(2+)</name>
        <dbReference type="ChEBI" id="CHEBI:29033"/>
    </cofactor>
    <text evidence="8">Binds 1 Mn(2+) or Fe(2+) ion per subunit.</text>
</comment>
<keyword evidence="6" id="KW-0804">Transcription</keyword>
<feature type="binding site" evidence="7">
    <location>
        <position position="99"/>
    </location>
    <ligand>
        <name>Zn(2+)</name>
        <dbReference type="ChEBI" id="CHEBI:29105"/>
    </ligand>
</feature>
<evidence type="ECO:0000256" key="5">
    <source>
        <dbReference type="ARBA" id="ARBA00023125"/>
    </source>
</evidence>
<keyword evidence="3 7" id="KW-0862">Zinc</keyword>
<proteinExistence type="inferred from homology"/>
<reference evidence="9" key="1">
    <citation type="submission" date="2021-03" db="EMBL/GenBank/DDBJ databases">
        <title>Genome sequencing and assembly of Tianweitania sediminis.</title>
        <authorList>
            <person name="Chhetri G."/>
        </authorList>
    </citation>
    <scope>NUCLEOTIDE SEQUENCE</scope>
    <source>
        <strain evidence="9">Z8</strain>
    </source>
</reference>
<feature type="binding site" evidence="7">
    <location>
        <position position="142"/>
    </location>
    <ligand>
        <name>Zn(2+)</name>
        <dbReference type="ChEBI" id="CHEBI:29105"/>
    </ligand>
</feature>
<accession>A0A8J7RKW0</accession>
<feature type="binding site" evidence="8">
    <location>
        <position position="114"/>
    </location>
    <ligand>
        <name>Fe cation</name>
        <dbReference type="ChEBI" id="CHEBI:24875"/>
    </ligand>
</feature>
<gene>
    <name evidence="9" type="ORF">J5Y06_02760</name>
</gene>
<evidence type="ECO:0000256" key="1">
    <source>
        <dbReference type="ARBA" id="ARBA00007957"/>
    </source>
</evidence>
<sequence>MAAAAPAAPSHALTKNQQLVLSALQNSAAPLSAYSLLDHLRDDGFRAPLQVYRALEKLIAFGLVHRLESLNSFVACSHRHDHGPGSHPHGHGVIAFAICERCGRVEEFTDEAVEERLTGWAGSNGFKLEKTIIEMRGTCAACLAH</sequence>
<dbReference type="GO" id="GO:0000976">
    <property type="term" value="F:transcription cis-regulatory region binding"/>
    <property type="evidence" value="ECO:0007669"/>
    <property type="project" value="TreeGrafter"/>
</dbReference>
<evidence type="ECO:0000256" key="6">
    <source>
        <dbReference type="ARBA" id="ARBA00023163"/>
    </source>
</evidence>
<dbReference type="PANTHER" id="PTHR33202">
    <property type="entry name" value="ZINC UPTAKE REGULATION PROTEIN"/>
    <property type="match status" value="1"/>
</dbReference>
<evidence type="ECO:0000256" key="8">
    <source>
        <dbReference type="PIRSR" id="PIRSR602481-2"/>
    </source>
</evidence>
<dbReference type="InterPro" id="IPR036388">
    <property type="entry name" value="WH-like_DNA-bd_sf"/>
</dbReference>
<dbReference type="EMBL" id="JAGIYY010000001">
    <property type="protein sequence ID" value="MBP0437574.1"/>
    <property type="molecule type" value="Genomic_DNA"/>
</dbReference>
<evidence type="ECO:0000256" key="4">
    <source>
        <dbReference type="ARBA" id="ARBA00023015"/>
    </source>
</evidence>
<comment type="cofactor">
    <cofactor evidence="7">
        <name>Zn(2+)</name>
        <dbReference type="ChEBI" id="CHEBI:29105"/>
    </cofactor>
    <text evidence="7">Binds 1 zinc ion per subunit.</text>
</comment>
<dbReference type="PANTHER" id="PTHR33202:SF6">
    <property type="entry name" value="ZINC UPTAKE REGULATION PROTEIN"/>
    <property type="match status" value="1"/>
</dbReference>
<dbReference type="Pfam" id="PF01475">
    <property type="entry name" value="FUR"/>
    <property type="match status" value="1"/>
</dbReference>
<dbReference type="GO" id="GO:0005829">
    <property type="term" value="C:cytosol"/>
    <property type="evidence" value="ECO:0007669"/>
    <property type="project" value="TreeGrafter"/>
</dbReference>
<feature type="binding site" evidence="7">
    <location>
        <position position="139"/>
    </location>
    <ligand>
        <name>Zn(2+)</name>
        <dbReference type="ChEBI" id="CHEBI:29105"/>
    </ligand>
</feature>
<dbReference type="InterPro" id="IPR002481">
    <property type="entry name" value="FUR"/>
</dbReference>
<dbReference type="GO" id="GO:0008270">
    <property type="term" value="F:zinc ion binding"/>
    <property type="evidence" value="ECO:0007669"/>
    <property type="project" value="TreeGrafter"/>
</dbReference>
<comment type="caution">
    <text evidence="9">The sequence shown here is derived from an EMBL/GenBank/DDBJ whole genome shotgun (WGS) entry which is preliminary data.</text>
</comment>
<dbReference type="GO" id="GO:1900376">
    <property type="term" value="P:regulation of secondary metabolite biosynthetic process"/>
    <property type="evidence" value="ECO:0007669"/>
    <property type="project" value="TreeGrafter"/>
</dbReference>
<dbReference type="GO" id="GO:0003700">
    <property type="term" value="F:DNA-binding transcription factor activity"/>
    <property type="evidence" value="ECO:0007669"/>
    <property type="project" value="InterPro"/>
</dbReference>
<dbReference type="InterPro" id="IPR043135">
    <property type="entry name" value="Fur_C"/>
</dbReference>
<keyword evidence="4" id="KW-0805">Transcription regulation</keyword>
<evidence type="ECO:0000256" key="3">
    <source>
        <dbReference type="ARBA" id="ARBA00022833"/>
    </source>
</evidence>